<dbReference type="AlphaFoldDB" id="A0A067RBC9"/>
<evidence type="ECO:0000256" key="1">
    <source>
        <dbReference type="ARBA" id="ARBA00022723"/>
    </source>
</evidence>
<evidence type="ECO:0000313" key="5">
    <source>
        <dbReference type="EMBL" id="KDR20142.1"/>
    </source>
</evidence>
<dbReference type="GO" id="GO:0008270">
    <property type="term" value="F:zinc ion binding"/>
    <property type="evidence" value="ECO:0007669"/>
    <property type="project" value="UniProtKB-KW"/>
</dbReference>
<proteinExistence type="predicted"/>
<dbReference type="Proteomes" id="UP000027135">
    <property type="component" value="Unassembled WGS sequence"/>
</dbReference>
<protein>
    <recommendedName>
        <fullName evidence="4">FLYWCH-type domain-containing protein</fullName>
    </recommendedName>
</protein>
<gene>
    <name evidence="5" type="ORF">L798_05630</name>
</gene>
<feature type="domain" description="FLYWCH-type" evidence="4">
    <location>
        <begin position="44"/>
        <end position="102"/>
    </location>
</feature>
<dbReference type="eggNOG" id="ENOG502SAG0">
    <property type="taxonomic scope" value="Eukaryota"/>
</dbReference>
<dbReference type="Pfam" id="PF04500">
    <property type="entry name" value="FLYWCH"/>
    <property type="match status" value="1"/>
</dbReference>
<name>A0A067RBC9_ZOONE</name>
<evidence type="ECO:0000259" key="4">
    <source>
        <dbReference type="Pfam" id="PF04500"/>
    </source>
</evidence>
<evidence type="ECO:0000256" key="2">
    <source>
        <dbReference type="ARBA" id="ARBA00022771"/>
    </source>
</evidence>
<keyword evidence="1" id="KW-0479">Metal-binding</keyword>
<sequence length="195" mass="21827">MALQTRPRCACVGHVQKERAIVNDCQVVLGIALCLFAVTSLEVIKSNKGHHKVIHLGFMYTKHKAIGDKIRWRCVQRSTQCKGSIFTSPDFGDPRVTVNHNHAPDIDAVEFARWRTVIAERVNRFHIRPSNQAVCVEKPVHVKTEIPDTQELTMAGPSCADTAFMGIFQQPRVTGSADWTGKSLMPCSAQRVFKF</sequence>
<organism evidence="5 6">
    <name type="scientific">Zootermopsis nevadensis</name>
    <name type="common">Dampwood termite</name>
    <dbReference type="NCBI Taxonomy" id="136037"/>
    <lineage>
        <taxon>Eukaryota</taxon>
        <taxon>Metazoa</taxon>
        <taxon>Ecdysozoa</taxon>
        <taxon>Arthropoda</taxon>
        <taxon>Hexapoda</taxon>
        <taxon>Insecta</taxon>
        <taxon>Pterygota</taxon>
        <taxon>Neoptera</taxon>
        <taxon>Polyneoptera</taxon>
        <taxon>Dictyoptera</taxon>
        <taxon>Blattodea</taxon>
        <taxon>Blattoidea</taxon>
        <taxon>Termitoidae</taxon>
        <taxon>Termopsidae</taxon>
        <taxon>Zootermopsis</taxon>
    </lineage>
</organism>
<accession>A0A067RBC9</accession>
<reference evidence="5 6" key="1">
    <citation type="journal article" date="2014" name="Nat. Commun.">
        <title>Molecular traces of alternative social organization in a termite genome.</title>
        <authorList>
            <person name="Terrapon N."/>
            <person name="Li C."/>
            <person name="Robertson H.M."/>
            <person name="Ji L."/>
            <person name="Meng X."/>
            <person name="Booth W."/>
            <person name="Chen Z."/>
            <person name="Childers C.P."/>
            <person name="Glastad K.M."/>
            <person name="Gokhale K."/>
            <person name="Gowin J."/>
            <person name="Gronenberg W."/>
            <person name="Hermansen R.A."/>
            <person name="Hu H."/>
            <person name="Hunt B.G."/>
            <person name="Huylmans A.K."/>
            <person name="Khalil S.M."/>
            <person name="Mitchell R.D."/>
            <person name="Munoz-Torres M.C."/>
            <person name="Mustard J.A."/>
            <person name="Pan H."/>
            <person name="Reese J.T."/>
            <person name="Scharf M.E."/>
            <person name="Sun F."/>
            <person name="Vogel H."/>
            <person name="Xiao J."/>
            <person name="Yang W."/>
            <person name="Yang Z."/>
            <person name="Yang Z."/>
            <person name="Zhou J."/>
            <person name="Zhu J."/>
            <person name="Brent C.S."/>
            <person name="Elsik C.G."/>
            <person name="Goodisman M.A."/>
            <person name="Liberles D.A."/>
            <person name="Roe R.M."/>
            <person name="Vargo E.L."/>
            <person name="Vilcinskas A."/>
            <person name="Wang J."/>
            <person name="Bornberg-Bauer E."/>
            <person name="Korb J."/>
            <person name="Zhang G."/>
            <person name="Liebig J."/>
        </authorList>
    </citation>
    <scope>NUCLEOTIDE SEQUENCE [LARGE SCALE GENOMIC DNA]</scope>
    <source>
        <tissue evidence="5">Whole organism</tissue>
    </source>
</reference>
<evidence type="ECO:0000313" key="6">
    <source>
        <dbReference type="Proteomes" id="UP000027135"/>
    </source>
</evidence>
<dbReference type="EMBL" id="KK852618">
    <property type="protein sequence ID" value="KDR20142.1"/>
    <property type="molecule type" value="Genomic_DNA"/>
</dbReference>
<dbReference type="InterPro" id="IPR007588">
    <property type="entry name" value="Znf_FLYWCH"/>
</dbReference>
<keyword evidence="3" id="KW-0862">Zinc</keyword>
<keyword evidence="6" id="KW-1185">Reference proteome</keyword>
<dbReference type="Gene3D" id="2.20.25.240">
    <property type="match status" value="1"/>
</dbReference>
<evidence type="ECO:0000256" key="3">
    <source>
        <dbReference type="ARBA" id="ARBA00022833"/>
    </source>
</evidence>
<dbReference type="InParanoid" id="A0A067RBC9"/>
<keyword evidence="2" id="KW-0863">Zinc-finger</keyword>